<feature type="transmembrane region" description="Helical" evidence="1">
    <location>
        <begin position="538"/>
        <end position="558"/>
    </location>
</feature>
<feature type="transmembrane region" description="Helical" evidence="1">
    <location>
        <begin position="296"/>
        <end position="319"/>
    </location>
</feature>
<name>A0A9W6WCS8_9ACTN</name>
<protein>
    <submittedName>
        <fullName evidence="2">Uncharacterized protein</fullName>
    </submittedName>
</protein>
<feature type="transmembrane region" description="Helical" evidence="1">
    <location>
        <begin position="215"/>
        <end position="238"/>
    </location>
</feature>
<feature type="transmembrane region" description="Helical" evidence="1">
    <location>
        <begin position="186"/>
        <end position="208"/>
    </location>
</feature>
<feature type="transmembrane region" description="Helical" evidence="1">
    <location>
        <begin position="387"/>
        <end position="403"/>
    </location>
</feature>
<dbReference type="EMBL" id="BSTX01000003">
    <property type="protein sequence ID" value="GLZ80105.1"/>
    <property type="molecule type" value="Genomic_DNA"/>
</dbReference>
<feature type="transmembrane region" description="Helical" evidence="1">
    <location>
        <begin position="632"/>
        <end position="654"/>
    </location>
</feature>
<keyword evidence="1" id="KW-0812">Transmembrane</keyword>
<feature type="transmembrane region" description="Helical" evidence="1">
    <location>
        <begin position="439"/>
        <end position="459"/>
    </location>
</feature>
<feature type="transmembrane region" description="Helical" evidence="1">
    <location>
        <begin position="156"/>
        <end position="174"/>
    </location>
</feature>
<organism evidence="2 3">
    <name type="scientific">Actinorhabdospora filicis</name>
    <dbReference type="NCBI Taxonomy" id="1785913"/>
    <lineage>
        <taxon>Bacteria</taxon>
        <taxon>Bacillati</taxon>
        <taxon>Actinomycetota</taxon>
        <taxon>Actinomycetes</taxon>
        <taxon>Micromonosporales</taxon>
        <taxon>Micromonosporaceae</taxon>
        <taxon>Actinorhabdospora</taxon>
    </lineage>
</organism>
<feature type="transmembrane region" description="Helical" evidence="1">
    <location>
        <begin position="471"/>
        <end position="492"/>
    </location>
</feature>
<comment type="caution">
    <text evidence="2">The sequence shown here is derived from an EMBL/GenBank/DDBJ whole genome shotgun (WGS) entry which is preliminary data.</text>
</comment>
<feature type="transmembrane region" description="Helical" evidence="1">
    <location>
        <begin position="410"/>
        <end position="427"/>
    </location>
</feature>
<accession>A0A9W6WCS8</accession>
<proteinExistence type="predicted"/>
<keyword evidence="1" id="KW-1133">Transmembrane helix</keyword>
<feature type="transmembrane region" description="Helical" evidence="1">
    <location>
        <begin position="504"/>
        <end position="526"/>
    </location>
</feature>
<reference evidence="2" key="1">
    <citation type="submission" date="2023-03" db="EMBL/GenBank/DDBJ databases">
        <title>Actinorhabdospora filicis NBRC 111898.</title>
        <authorList>
            <person name="Ichikawa N."/>
            <person name="Sato H."/>
            <person name="Tonouchi N."/>
        </authorList>
    </citation>
    <scope>NUCLEOTIDE SEQUENCE</scope>
    <source>
        <strain evidence="2">NBRC 111898</strain>
    </source>
</reference>
<feature type="transmembrane region" description="Helical" evidence="1">
    <location>
        <begin position="80"/>
        <end position="102"/>
    </location>
</feature>
<gene>
    <name evidence="2" type="ORF">Afil01_49120</name>
</gene>
<dbReference type="RefSeq" id="WP_285665230.1">
    <property type="nucleotide sequence ID" value="NZ_BSTX01000003.1"/>
</dbReference>
<feature type="transmembrane region" description="Helical" evidence="1">
    <location>
        <begin position="348"/>
        <end position="367"/>
    </location>
</feature>
<keyword evidence="3" id="KW-1185">Reference proteome</keyword>
<keyword evidence="1" id="KW-0472">Membrane</keyword>
<feature type="transmembrane region" description="Helical" evidence="1">
    <location>
        <begin position="596"/>
        <end position="620"/>
    </location>
</feature>
<feature type="transmembrane region" description="Helical" evidence="1">
    <location>
        <begin position="564"/>
        <end position="584"/>
    </location>
</feature>
<dbReference type="AlphaFoldDB" id="A0A9W6WCS8"/>
<evidence type="ECO:0000256" key="1">
    <source>
        <dbReference type="SAM" id="Phobius"/>
    </source>
</evidence>
<dbReference type="Proteomes" id="UP001165079">
    <property type="component" value="Unassembled WGS sequence"/>
</dbReference>
<evidence type="ECO:0000313" key="2">
    <source>
        <dbReference type="EMBL" id="GLZ80105.1"/>
    </source>
</evidence>
<feature type="transmembrane region" description="Helical" evidence="1">
    <location>
        <begin position="122"/>
        <end position="144"/>
    </location>
</feature>
<sequence>MSLLDGVASHWIRIAADRWPKDLREDLTSEWLAEMSVMGGLRRLRFAFSLAASPPVGDENGVPMGWREIVPGLGRRVRPFLVLFLAGFATMLMAGAVSVLAGAAEQLTTGFSSLEKRTPLGIGLYILVTLIAYASFGLFGTLLARRHPVARGPRTAASRLLWTLAAVAAVAAGMTTQTLLFGSGPVQTVAVGMWAATAGIVCVGAVLIARGGLLWLGRVLGVGLGLILFDLACIEIGLRQAAARVLGVGEGGSTYDAGPYIDPARVDVSHGPLWFPSALIGPSPNAGRAPDSDIEIAWWLSSVVIGMMLGLLLIVCYTVRTAIPAPAARATKVAVPVPVAPVRRGRPIALALTGVALATWAAALAFLPSRVVRYQADPEFGIWTYEVRLAAITLAVLGLAFALTGRGRALWPALLAGFVLVVADKALSGTGLPEPTTAAIAAATGGLTSWAAWWLGVNVRGTATPQSVRRGRIVIALFAAVTAPALYLQATWPDTIDTDPPTPWGLPLGTAVICGGLAAMAVVAALSARIRPLRRTTGAVLATLSVLAFAAIGAVSGLPSEIPVLLALICGPWTIAITVLIAWNRPRRPWLSGIRWVLAAIVSIPAQIAVFYILMVPGFAAEEYLLAGAGFAGAWDGIGTFVTVLAIATGYALITARAMRERVALPPRPAWQPLPTV</sequence>
<evidence type="ECO:0000313" key="3">
    <source>
        <dbReference type="Proteomes" id="UP001165079"/>
    </source>
</evidence>